<keyword evidence="2" id="KW-1185">Reference proteome</keyword>
<dbReference type="AlphaFoldDB" id="A0A6G8IK50"/>
<reference evidence="1 2" key="1">
    <citation type="submission" date="2020-03" db="EMBL/GenBank/DDBJ databases">
        <title>Hydrogenophaga sp. nov. isolated from cyanobacterial mat.</title>
        <authorList>
            <person name="Thorat V."/>
            <person name="Kirdat K."/>
            <person name="Tiwarekar B."/>
            <person name="Costa E.D."/>
            <person name="Yadav A."/>
        </authorList>
    </citation>
    <scope>NUCLEOTIDE SEQUENCE [LARGE SCALE GENOMIC DNA]</scope>
    <source>
        <strain evidence="1 2">BA0156</strain>
    </source>
</reference>
<accession>A0A6G8IK50</accession>
<protein>
    <submittedName>
        <fullName evidence="1">Uncharacterized protein</fullName>
    </submittedName>
</protein>
<proteinExistence type="predicted"/>
<sequence length="146" mass="15138">MVPIRRPRTLRRIAAAMLVFWLFAISVSWANACVLQDRKTHAHADASGGALAAAIVMAGHGGAVPLHGNDAGADDLLCLDLCDATSQTRVQPDATPAAVDLGHAPLLLLSVAWTSSVARLAGDSVAAPLPVPDAIPPRTRLSRLAL</sequence>
<dbReference type="Proteomes" id="UP000503162">
    <property type="component" value="Chromosome"/>
</dbReference>
<evidence type="ECO:0000313" key="1">
    <source>
        <dbReference type="EMBL" id="QIM53489.1"/>
    </source>
</evidence>
<name>A0A6G8IK50_9BURK</name>
<dbReference type="EMBL" id="CP049989">
    <property type="protein sequence ID" value="QIM53489.1"/>
    <property type="molecule type" value="Genomic_DNA"/>
</dbReference>
<organism evidence="1 2">
    <name type="scientific">Hydrogenophaga crocea</name>
    <dbReference type="NCBI Taxonomy" id="2716225"/>
    <lineage>
        <taxon>Bacteria</taxon>
        <taxon>Pseudomonadati</taxon>
        <taxon>Pseudomonadota</taxon>
        <taxon>Betaproteobacteria</taxon>
        <taxon>Burkholderiales</taxon>
        <taxon>Comamonadaceae</taxon>
        <taxon>Hydrogenophaga</taxon>
    </lineage>
</organism>
<dbReference type="RefSeq" id="WP_166228581.1">
    <property type="nucleotide sequence ID" value="NZ_CP049989.1"/>
</dbReference>
<evidence type="ECO:0000313" key="2">
    <source>
        <dbReference type="Proteomes" id="UP000503162"/>
    </source>
</evidence>
<gene>
    <name evidence="1" type="ORF">G9Q37_15675</name>
</gene>
<dbReference type="KEGG" id="hcz:G9Q37_15675"/>